<dbReference type="AlphaFoldDB" id="A0A0L7D445"/>
<dbReference type="Gene3D" id="1.10.10.10">
    <property type="entry name" value="Winged helix-like DNA-binding domain superfamily/Winged helix DNA-binding domain"/>
    <property type="match status" value="1"/>
</dbReference>
<evidence type="ECO:0000313" key="7">
    <source>
        <dbReference type="Proteomes" id="UP000036802"/>
    </source>
</evidence>
<dbReference type="InterPro" id="IPR037171">
    <property type="entry name" value="NagB/RpiA_transferase-like"/>
</dbReference>
<dbReference type="PATRIC" id="fig|1365964.3.peg.178"/>
<evidence type="ECO:0000313" key="6">
    <source>
        <dbReference type="EMBL" id="KOA66702.1"/>
    </source>
</evidence>
<reference evidence="6 7" key="1">
    <citation type="journal article" date="2015" name="Int J Genomics">
        <title>Comparative Genomics Revealed Genetic Diversity and Species/Strain-Level Differences in Carbohydrate Metabolism of Three Probiotic Bifidobacterial Species.</title>
        <authorList>
            <person name="Odamaki T."/>
            <person name="Horigome A."/>
            <person name="Sugahara H."/>
            <person name="Hashikura N."/>
            <person name="Minami J."/>
            <person name="Xiao J.Z."/>
            <person name="Abe F."/>
        </authorList>
    </citation>
    <scope>NUCLEOTIDE SEQUENCE [LARGE SCALE GENOMIC DNA]</scope>
    <source>
        <strain evidence="6 7">MCC 1114</strain>
    </source>
</reference>
<gene>
    <name evidence="6" type="ORF">BBM1114_00855</name>
</gene>
<sequence>MSKDLMTSLASTQTRQHIETLIKVAQLYYEDGLNQAQIARQVGFSRSSVSRMLTEAREEGVVHISIGHPLQRLVSMENALKKKYGLKCVRVSASYGDDIDSMLVPQCGAALLMENLKPDSLILTSTGTPMASTVRALPVLDYPHAHVTQMLGSLSPNNPLTDSQDICRMLAEKLGCPYSTLPVPMVVRTAQMAEALRGKDMIASTLALGNRADMAIVGVGAIREGHSGRIFNSFEDAAIARQMERDGVVGHICGHHIDAQGRHVRTSLCDRTISVDFDRFREIPLVIGIVWELWRAKALHACLVGHLMSGLATNCGMAELLLDMP</sequence>
<dbReference type="SUPFAM" id="SSF100950">
    <property type="entry name" value="NagB/RpiA/CoA transferase-like"/>
    <property type="match status" value="1"/>
</dbReference>
<keyword evidence="3" id="KW-0238">DNA-binding</keyword>
<dbReference type="InterPro" id="IPR051054">
    <property type="entry name" value="SorC_transcr_regulators"/>
</dbReference>
<dbReference type="PANTHER" id="PTHR34294:SF1">
    <property type="entry name" value="TRANSCRIPTIONAL REGULATOR LSRR"/>
    <property type="match status" value="1"/>
</dbReference>
<dbReference type="EMBL" id="AVQC01000003">
    <property type="protein sequence ID" value="KOA66702.1"/>
    <property type="molecule type" value="Genomic_DNA"/>
</dbReference>
<dbReference type="Gene3D" id="3.40.50.1360">
    <property type="match status" value="1"/>
</dbReference>
<feature type="domain" description="Sugar-binding" evidence="5">
    <location>
        <begin position="70"/>
        <end position="322"/>
    </location>
</feature>
<protein>
    <recommendedName>
        <fullName evidence="5">Sugar-binding domain-containing protein</fullName>
    </recommendedName>
</protein>
<accession>A0A0L7D445</accession>
<dbReference type="PANTHER" id="PTHR34294">
    <property type="entry name" value="TRANSCRIPTIONAL REGULATOR-RELATED"/>
    <property type="match status" value="1"/>
</dbReference>
<evidence type="ECO:0000259" key="5">
    <source>
        <dbReference type="Pfam" id="PF04198"/>
    </source>
</evidence>
<evidence type="ECO:0000256" key="3">
    <source>
        <dbReference type="ARBA" id="ARBA00023125"/>
    </source>
</evidence>
<evidence type="ECO:0000256" key="4">
    <source>
        <dbReference type="ARBA" id="ARBA00023163"/>
    </source>
</evidence>
<proteinExistence type="inferred from homology"/>
<dbReference type="Proteomes" id="UP000036802">
    <property type="component" value="Unassembled WGS sequence"/>
</dbReference>
<keyword evidence="4" id="KW-0804">Transcription</keyword>
<organism evidence="6 7">
    <name type="scientific">Bifidobacterium breve MCC 1114</name>
    <dbReference type="NCBI Taxonomy" id="1365964"/>
    <lineage>
        <taxon>Bacteria</taxon>
        <taxon>Bacillati</taxon>
        <taxon>Actinomycetota</taxon>
        <taxon>Actinomycetes</taxon>
        <taxon>Bifidobacteriales</taxon>
        <taxon>Bifidobacteriaceae</taxon>
        <taxon>Bifidobacterium</taxon>
    </lineage>
</organism>
<name>A0A0L7D445_BIFBR</name>
<comment type="caution">
    <text evidence="6">The sequence shown here is derived from an EMBL/GenBank/DDBJ whole genome shotgun (WGS) entry which is preliminary data.</text>
</comment>
<dbReference type="SUPFAM" id="SSF46689">
    <property type="entry name" value="Homeodomain-like"/>
    <property type="match status" value="1"/>
</dbReference>
<comment type="similarity">
    <text evidence="1">Belongs to the SorC transcriptional regulatory family.</text>
</comment>
<dbReference type="InterPro" id="IPR009057">
    <property type="entry name" value="Homeodomain-like_sf"/>
</dbReference>
<dbReference type="InterPro" id="IPR007324">
    <property type="entry name" value="Sugar-bd_dom_put"/>
</dbReference>
<evidence type="ECO:0000256" key="1">
    <source>
        <dbReference type="ARBA" id="ARBA00010466"/>
    </source>
</evidence>
<dbReference type="GO" id="GO:0030246">
    <property type="term" value="F:carbohydrate binding"/>
    <property type="evidence" value="ECO:0007669"/>
    <property type="project" value="InterPro"/>
</dbReference>
<dbReference type="GO" id="GO:0003677">
    <property type="term" value="F:DNA binding"/>
    <property type="evidence" value="ECO:0007669"/>
    <property type="project" value="UniProtKB-KW"/>
</dbReference>
<evidence type="ECO:0000256" key="2">
    <source>
        <dbReference type="ARBA" id="ARBA00023015"/>
    </source>
</evidence>
<keyword evidence="2" id="KW-0805">Transcription regulation</keyword>
<dbReference type="InterPro" id="IPR036388">
    <property type="entry name" value="WH-like_DNA-bd_sf"/>
</dbReference>
<dbReference type="Pfam" id="PF04198">
    <property type="entry name" value="Sugar-bind"/>
    <property type="match status" value="1"/>
</dbReference>